<keyword evidence="2" id="KW-0255">Endonuclease</keyword>
<dbReference type="SMART" id="SM00507">
    <property type="entry name" value="HNHc"/>
    <property type="match status" value="1"/>
</dbReference>
<dbReference type="InterPro" id="IPR052892">
    <property type="entry name" value="NA-targeting_endonuclease"/>
</dbReference>
<protein>
    <submittedName>
        <fullName evidence="2">HNH endonuclease</fullName>
    </submittedName>
</protein>
<reference evidence="2 3" key="1">
    <citation type="submission" date="2018-03" db="EMBL/GenBank/DDBJ databases">
        <title>Genomic Encyclopedia of Archaeal and Bacterial Type Strains, Phase II (KMG-II): from individual species to whole genera.</title>
        <authorList>
            <person name="Goeker M."/>
        </authorList>
    </citation>
    <scope>NUCLEOTIDE SEQUENCE [LARGE SCALE GENOMIC DNA]</scope>
    <source>
        <strain evidence="2 3">DSM 100065</strain>
    </source>
</reference>
<feature type="domain" description="HNH nuclease" evidence="1">
    <location>
        <begin position="78"/>
        <end position="127"/>
    </location>
</feature>
<dbReference type="EMBL" id="PVUE01000011">
    <property type="protein sequence ID" value="PRZ41212.1"/>
    <property type="molecule type" value="Genomic_DNA"/>
</dbReference>
<dbReference type="OrthoDB" id="9802901at2"/>
<dbReference type="GO" id="GO:0004519">
    <property type="term" value="F:endonuclease activity"/>
    <property type="evidence" value="ECO:0007669"/>
    <property type="project" value="UniProtKB-KW"/>
</dbReference>
<keyword evidence="2" id="KW-0540">Nuclease</keyword>
<proteinExistence type="predicted"/>
<gene>
    <name evidence="2" type="ORF">CLV47_11189</name>
</gene>
<dbReference type="InterPro" id="IPR003615">
    <property type="entry name" value="HNH_nuc"/>
</dbReference>
<dbReference type="Gene3D" id="1.10.30.50">
    <property type="match status" value="1"/>
</dbReference>
<dbReference type="InterPro" id="IPR029471">
    <property type="entry name" value="HNH_5"/>
</dbReference>
<name>A0A2T0ZXX7_9ACTN</name>
<dbReference type="RefSeq" id="WP_106349583.1">
    <property type="nucleotide sequence ID" value="NZ_PVUE01000011.1"/>
</dbReference>
<comment type="caution">
    <text evidence="2">The sequence shown here is derived from an EMBL/GenBank/DDBJ whole genome shotgun (WGS) entry which is preliminary data.</text>
</comment>
<evidence type="ECO:0000313" key="2">
    <source>
        <dbReference type="EMBL" id="PRZ41212.1"/>
    </source>
</evidence>
<sequence>MTAAVATHDPITLLNASHELLSNDVTLKRAARLLVKGKAVVHEGHDGRFLRHWPWPKVLILVKYVKIAADVLYRPPTVSRKGVLRRDGHRCAYCGRQANTIDHVVPRSRGGAMSWKNLVAACRTCNGAKGNRTPDEARMPLLRQPYTPKRFQLNFAG</sequence>
<dbReference type="PANTHER" id="PTHR33877:SF2">
    <property type="entry name" value="OS07G0170200 PROTEIN"/>
    <property type="match status" value="1"/>
</dbReference>
<dbReference type="CDD" id="cd00085">
    <property type="entry name" value="HNHc"/>
    <property type="match status" value="1"/>
</dbReference>
<dbReference type="AlphaFoldDB" id="A0A2T0ZXX7"/>
<evidence type="ECO:0000259" key="1">
    <source>
        <dbReference type="SMART" id="SM00507"/>
    </source>
</evidence>
<dbReference type="PANTHER" id="PTHR33877">
    <property type="entry name" value="SLL1193 PROTEIN"/>
    <property type="match status" value="1"/>
</dbReference>
<dbReference type="Pfam" id="PF14279">
    <property type="entry name" value="HNH_5"/>
    <property type="match status" value="1"/>
</dbReference>
<evidence type="ECO:0000313" key="3">
    <source>
        <dbReference type="Proteomes" id="UP000237752"/>
    </source>
</evidence>
<keyword evidence="3" id="KW-1185">Reference proteome</keyword>
<accession>A0A2T0ZXX7</accession>
<organism evidence="2 3">
    <name type="scientific">Antricoccus suffuscus</name>
    <dbReference type="NCBI Taxonomy" id="1629062"/>
    <lineage>
        <taxon>Bacteria</taxon>
        <taxon>Bacillati</taxon>
        <taxon>Actinomycetota</taxon>
        <taxon>Actinomycetes</taxon>
        <taxon>Geodermatophilales</taxon>
        <taxon>Antricoccaceae</taxon>
        <taxon>Antricoccus</taxon>
    </lineage>
</organism>
<keyword evidence="2" id="KW-0378">Hydrolase</keyword>
<dbReference type="Proteomes" id="UP000237752">
    <property type="component" value="Unassembled WGS sequence"/>
</dbReference>